<proteinExistence type="predicted"/>
<sequence>MKMVKKGFNKSAIAVGIVAALGFGMTTTANAVSFNWGEIEGTFDSTWTAGASWRVEGRDWDNQIGKVNHPQFDWSGYSAFNNTKYSSSEIWAQPGSYSSNGDLSNLLYSKGDTTSEIFKGLHELSLKYQNFGVFARGMYFYDTKLNDGSYDYTDPLTGQEFDPCKDDKASEVQCKDIRLLDAFVYADFDLNGGTNPLSIRVGNQVVSWGESTLIAHGIGVINPVDLNILNAPGAELKEAFRPQGMVWASLGLTDNLSVEGFYQYDWQPIWVPTPGSSFATNDFAGYGGYGQNAQLGFNSNPDMNLDFLLSEYNTLAAMVGSGQFDAATLGALALAYPTKSTLVQDDSEASDDGQWGIKLGYYAPQLGETEFGLYYMNYHSRRPLISGTTANFTAEAIGRDLQRLGGKAQSGEMMTREDLLALETFSKAQIVYPEDIQLMGFSFNSLLGDTSVAGEVAHRLDEPLQIDDVELLFAAMPQQLANAGLRPDLDGISQVQNYGPGEYAEGFIRLDTTQAQATFTHLFGPTLGTDNLVMLAEIGGVWIHDMPSFDELRLNGPGTARSGGNPDMPGIIEAVHNGPETNPFPTDFAWGYRLVAKADYNNVWRGVNIAPRVIFSHDVDGITPDPMFLFTEGRKSVSLGVKFDYQSRWGADVSYNSFFGGVGTTNAMSDRDYVSFNVKYSI</sequence>
<reference evidence="2 3" key="1">
    <citation type="submission" date="2023-10" db="EMBL/GenBank/DDBJ databases">
        <title>Complete genome sequence of Shewanella sp. DAU334.</title>
        <authorList>
            <person name="Lee Y.-S."/>
            <person name="Jeong H.-R."/>
            <person name="Hwang E.-J."/>
            <person name="Choi Y.-L."/>
            <person name="Kim G.-D."/>
        </authorList>
    </citation>
    <scope>NUCLEOTIDE SEQUENCE [LARGE SCALE GENOMIC DNA]</scope>
    <source>
        <strain evidence="2 3">DAU334</strain>
    </source>
</reference>
<dbReference type="Proteomes" id="UP001529491">
    <property type="component" value="Chromosome"/>
</dbReference>
<name>A0ABZ0JUF4_9GAMM</name>
<keyword evidence="3" id="KW-1185">Reference proteome</keyword>
<dbReference type="Pfam" id="PF06980">
    <property type="entry name" value="DUF1302"/>
    <property type="match status" value="1"/>
</dbReference>
<protein>
    <submittedName>
        <fullName evidence="2">DUF1302 domain-containing protein</fullName>
    </submittedName>
</protein>
<feature type="chain" id="PRO_5045466889" evidence="1">
    <location>
        <begin position="32"/>
        <end position="682"/>
    </location>
</feature>
<feature type="signal peptide" evidence="1">
    <location>
        <begin position="1"/>
        <end position="31"/>
    </location>
</feature>
<dbReference type="EMBL" id="CP136522">
    <property type="protein sequence ID" value="WOT03781.1"/>
    <property type="molecule type" value="Genomic_DNA"/>
</dbReference>
<evidence type="ECO:0000256" key="1">
    <source>
        <dbReference type="SAM" id="SignalP"/>
    </source>
</evidence>
<keyword evidence="1" id="KW-0732">Signal</keyword>
<evidence type="ECO:0000313" key="3">
    <source>
        <dbReference type="Proteomes" id="UP001529491"/>
    </source>
</evidence>
<accession>A0ABZ0JUF4</accession>
<dbReference type="InterPro" id="IPR010727">
    <property type="entry name" value="DUF1302"/>
</dbReference>
<dbReference type="RefSeq" id="WP_310471404.1">
    <property type="nucleotide sequence ID" value="NZ_CP136522.1"/>
</dbReference>
<organism evidence="2 3">
    <name type="scientific">Shewanella youngdeokensis</name>
    <dbReference type="NCBI Taxonomy" id="2999068"/>
    <lineage>
        <taxon>Bacteria</taxon>
        <taxon>Pseudomonadati</taxon>
        <taxon>Pseudomonadota</taxon>
        <taxon>Gammaproteobacteria</taxon>
        <taxon>Alteromonadales</taxon>
        <taxon>Shewanellaceae</taxon>
        <taxon>Shewanella</taxon>
    </lineage>
</organism>
<gene>
    <name evidence="2" type="ORF">RGE70_10535</name>
</gene>
<evidence type="ECO:0000313" key="2">
    <source>
        <dbReference type="EMBL" id="WOT03781.1"/>
    </source>
</evidence>